<organism evidence="1 2">
    <name type="scientific">Acaulospora colombiana</name>
    <dbReference type="NCBI Taxonomy" id="27376"/>
    <lineage>
        <taxon>Eukaryota</taxon>
        <taxon>Fungi</taxon>
        <taxon>Fungi incertae sedis</taxon>
        <taxon>Mucoromycota</taxon>
        <taxon>Glomeromycotina</taxon>
        <taxon>Glomeromycetes</taxon>
        <taxon>Diversisporales</taxon>
        <taxon>Acaulosporaceae</taxon>
        <taxon>Acaulospora</taxon>
    </lineage>
</organism>
<protein>
    <submittedName>
        <fullName evidence="1">7342_t:CDS:1</fullName>
    </submittedName>
</protein>
<evidence type="ECO:0000313" key="2">
    <source>
        <dbReference type="Proteomes" id="UP000789525"/>
    </source>
</evidence>
<reference evidence="1" key="1">
    <citation type="submission" date="2021-06" db="EMBL/GenBank/DDBJ databases">
        <authorList>
            <person name="Kallberg Y."/>
            <person name="Tangrot J."/>
            <person name="Rosling A."/>
        </authorList>
    </citation>
    <scope>NUCLEOTIDE SEQUENCE</scope>
    <source>
        <strain evidence="1">CL356</strain>
    </source>
</reference>
<sequence length="651" mass="72841">RSTNDGTVIIRLAQKLPNSQCPESLVMMRYVRPNGSLVTNNVQFNFSSVNFCPIDRLEFHPLTENFNLLTYLEVVNSTPTTSNATTPPDISINAAGTFSLPIVSGFTLRLLDFTTFYTFDNNFAIAFSALSLGTTAPAAFVTFLFDINSDFVNPFPIYQPNFPLSLLEIDDCGEATFEGTGLQCIISGKKPGDSSTFQISSTFLTTGLILNLDPLTDVQNITNVTDARFDPLYFGGFLQRLFTNVGIEGQVYDSQGNFKSSWDIPLNLTVNSKVYANVSGFISPNIATTSSPNFSQVALETTSLTITFNKPVRPSKGNISIYQQNENNDLLRQTFSANSNFVTLDQNDTYMKVTVLESTFDQPSSNYYVVIDDDFVVTGATSEAVAGVPPRFWMLSTRDEHQRCAYRQEYSYLAFSRKYDEYELYKLIDICHSSFINQLLSQISLALPISPDRISSSSEFQFETRVTTDQLLLPITIAETRNTLERSATSMLRYLDVMIRNKWITALAVLDKWEGVDEDFGVDLISNGGVNYKYATLGIALSILAVLALCVLLISLPMALNTTFAVLLLMHEINENPFFYEYYQNYAFEFIIVSFSAIDVAFLELLDSKLGGWRIFGASYSKLATRNKVKIKTIKQSLDYGKNSSFKKIFT</sequence>
<keyword evidence="2" id="KW-1185">Reference proteome</keyword>
<name>A0ACA9KGT8_9GLOM</name>
<dbReference type="EMBL" id="CAJVPT010002006">
    <property type="protein sequence ID" value="CAG8473024.1"/>
    <property type="molecule type" value="Genomic_DNA"/>
</dbReference>
<comment type="caution">
    <text evidence="1">The sequence shown here is derived from an EMBL/GenBank/DDBJ whole genome shotgun (WGS) entry which is preliminary data.</text>
</comment>
<accession>A0ACA9KGT8</accession>
<proteinExistence type="predicted"/>
<evidence type="ECO:0000313" key="1">
    <source>
        <dbReference type="EMBL" id="CAG8473024.1"/>
    </source>
</evidence>
<dbReference type="Proteomes" id="UP000789525">
    <property type="component" value="Unassembled WGS sequence"/>
</dbReference>
<gene>
    <name evidence="1" type="ORF">ACOLOM_LOCUS1674</name>
</gene>
<feature type="non-terminal residue" evidence="1">
    <location>
        <position position="1"/>
    </location>
</feature>